<dbReference type="EMBL" id="LMAR01000045">
    <property type="protein sequence ID" value="KQK29752.1"/>
    <property type="molecule type" value="Genomic_DNA"/>
</dbReference>
<dbReference type="Proteomes" id="UP000190130">
    <property type="component" value="Unassembled WGS sequence"/>
</dbReference>
<reference evidence="9 11" key="1">
    <citation type="submission" date="2015-10" db="EMBL/GenBank/DDBJ databases">
        <title>Draft genome of Bosea thiooxidans.</title>
        <authorList>
            <person name="Wang X."/>
        </authorList>
    </citation>
    <scope>NUCLEOTIDE SEQUENCE [LARGE SCALE GENOMIC DNA]</scope>
    <source>
        <strain evidence="9 11">CGMCC 9174</strain>
    </source>
</reference>
<dbReference type="PROSITE" id="PS51257">
    <property type="entry name" value="PROKAR_LIPOPROTEIN"/>
    <property type="match status" value="1"/>
</dbReference>
<evidence type="ECO:0000256" key="4">
    <source>
        <dbReference type="ARBA" id="ARBA00022989"/>
    </source>
</evidence>
<evidence type="ECO:0000313" key="12">
    <source>
        <dbReference type="Proteomes" id="UP000190130"/>
    </source>
</evidence>
<dbReference type="SMART" id="SM00244">
    <property type="entry name" value="PHB"/>
    <property type="match status" value="1"/>
</dbReference>
<sequence length="313" mass="34512">MNGSVFRAALLVLVVAAAAVLYACTFVVSQTQSAIVLRLGAVRAVKTAPGLYFKWFAPIETVTLLDNRILDLDLPAQEIIASDQKRLVVDAFTRYRISDPLRFYQAVNNIPRANSQLASIVNGNVRSVLAEATFIAMVRTERSRLMNRIRDDVNREAARFGMTVVDVRLRRVDLPTANSAAVFQRMQTERQREAAEARALGGQQAQEIRARADRDATVIVAEAQQRSDVIRGEGEAERNKVFAEAFGKDPEFFSFYRSMQAYEASIKAGDTRMVLTPDSPFFRFFNGPNAQRQGGPQQGSGATAPAAPAPARP</sequence>
<dbReference type="GO" id="GO:0006508">
    <property type="term" value="P:proteolysis"/>
    <property type="evidence" value="ECO:0007669"/>
    <property type="project" value="UniProtKB-KW"/>
</dbReference>
<dbReference type="Pfam" id="PF01145">
    <property type="entry name" value="Band_7"/>
    <property type="match status" value="1"/>
</dbReference>
<evidence type="ECO:0000313" key="10">
    <source>
        <dbReference type="EMBL" id="SKB33714.1"/>
    </source>
</evidence>
<dbReference type="InterPro" id="IPR001107">
    <property type="entry name" value="Band_7"/>
</dbReference>
<keyword evidence="11" id="KW-1185">Reference proteome</keyword>
<dbReference type="InterPro" id="IPR010200">
    <property type="entry name" value="HflC"/>
</dbReference>
<evidence type="ECO:0000256" key="5">
    <source>
        <dbReference type="ARBA" id="ARBA00023136"/>
    </source>
</evidence>
<accession>A0A0Q3I4I5</accession>
<dbReference type="PANTHER" id="PTHR42911">
    <property type="entry name" value="MODULATOR OF FTSH PROTEASE HFLC"/>
    <property type="match status" value="1"/>
</dbReference>
<dbReference type="RefSeq" id="WP_055728902.1">
    <property type="nucleotide sequence ID" value="NZ_FUYX01000001.1"/>
</dbReference>
<evidence type="ECO:0000256" key="1">
    <source>
        <dbReference type="ARBA" id="ARBA00004167"/>
    </source>
</evidence>
<dbReference type="NCBIfam" id="TIGR01932">
    <property type="entry name" value="hflC"/>
    <property type="match status" value="1"/>
</dbReference>
<dbReference type="Gene3D" id="3.30.479.30">
    <property type="entry name" value="Band 7 domain"/>
    <property type="match status" value="1"/>
</dbReference>
<organism evidence="9 11">
    <name type="scientific">Bosea thiooxidans</name>
    <dbReference type="NCBI Taxonomy" id="53254"/>
    <lineage>
        <taxon>Bacteria</taxon>
        <taxon>Pseudomonadati</taxon>
        <taxon>Pseudomonadota</taxon>
        <taxon>Alphaproteobacteria</taxon>
        <taxon>Hyphomicrobiales</taxon>
        <taxon>Boseaceae</taxon>
        <taxon>Bosea</taxon>
    </lineage>
</organism>
<dbReference type="EMBL" id="FUYX01000001">
    <property type="protein sequence ID" value="SKB33714.1"/>
    <property type="molecule type" value="Genomic_DNA"/>
</dbReference>
<feature type="domain" description="Band 7" evidence="8">
    <location>
        <begin position="23"/>
        <end position="186"/>
    </location>
</feature>
<evidence type="ECO:0000313" key="9">
    <source>
        <dbReference type="EMBL" id="KQK29752.1"/>
    </source>
</evidence>
<protein>
    <recommendedName>
        <fullName evidence="6">Protein HflC</fullName>
    </recommendedName>
</protein>
<feature type="region of interest" description="Disordered" evidence="7">
    <location>
        <begin position="285"/>
        <end position="313"/>
    </location>
</feature>
<keyword evidence="4" id="KW-1133">Transmembrane helix</keyword>
<keyword evidence="9" id="KW-0645">Protease</keyword>
<evidence type="ECO:0000256" key="2">
    <source>
        <dbReference type="ARBA" id="ARBA00007862"/>
    </source>
</evidence>
<keyword evidence="5" id="KW-0472">Membrane</keyword>
<dbReference type="STRING" id="53254.SAMN05660750_00161"/>
<comment type="similarity">
    <text evidence="2 6">Belongs to the band 7/mec-2 family. HflC subfamily.</text>
</comment>
<dbReference type="OrthoDB" id="9812991at2"/>
<dbReference type="Proteomes" id="UP000051562">
    <property type="component" value="Unassembled WGS sequence"/>
</dbReference>
<dbReference type="PIRSF" id="PIRSF005651">
    <property type="entry name" value="HflC"/>
    <property type="match status" value="1"/>
</dbReference>
<dbReference type="GO" id="GO:0016020">
    <property type="term" value="C:membrane"/>
    <property type="evidence" value="ECO:0007669"/>
    <property type="project" value="UniProtKB-SubCell"/>
</dbReference>
<evidence type="ECO:0000259" key="8">
    <source>
        <dbReference type="SMART" id="SM00244"/>
    </source>
</evidence>
<keyword evidence="3" id="KW-0812">Transmembrane</keyword>
<gene>
    <name evidence="9" type="ORF">ARD30_05220</name>
    <name evidence="10" type="ORF">SAMN05660750_00161</name>
</gene>
<evidence type="ECO:0000256" key="7">
    <source>
        <dbReference type="SAM" id="MobiDB-lite"/>
    </source>
</evidence>
<dbReference type="AlphaFoldDB" id="A0A0Q3I4I5"/>
<proteinExistence type="inferred from homology"/>
<dbReference type="PANTHER" id="PTHR42911:SF1">
    <property type="entry name" value="MODULATOR OF FTSH PROTEASE HFLC"/>
    <property type="match status" value="1"/>
</dbReference>
<evidence type="ECO:0000256" key="3">
    <source>
        <dbReference type="ARBA" id="ARBA00022692"/>
    </source>
</evidence>
<dbReference type="SUPFAM" id="SSF117892">
    <property type="entry name" value="Band 7/SPFH domain"/>
    <property type="match status" value="1"/>
</dbReference>
<reference evidence="10 12" key="2">
    <citation type="submission" date="2017-02" db="EMBL/GenBank/DDBJ databases">
        <authorList>
            <person name="Peterson S.W."/>
        </authorList>
    </citation>
    <scope>NUCLEOTIDE SEQUENCE [LARGE SCALE GENOMIC DNA]</scope>
    <source>
        <strain evidence="10 12">DSM 9653</strain>
    </source>
</reference>
<keyword evidence="9" id="KW-0378">Hydrolase</keyword>
<dbReference type="CDD" id="cd03405">
    <property type="entry name" value="SPFH_HflC"/>
    <property type="match status" value="1"/>
</dbReference>
<evidence type="ECO:0000256" key="6">
    <source>
        <dbReference type="PIRNR" id="PIRNR005651"/>
    </source>
</evidence>
<comment type="subcellular location">
    <subcellularLocation>
        <location evidence="1">Membrane</location>
        <topology evidence="1">Single-pass membrane protein</topology>
    </subcellularLocation>
</comment>
<name>A0A0Q3I4I5_9HYPH</name>
<evidence type="ECO:0000313" key="11">
    <source>
        <dbReference type="Proteomes" id="UP000051562"/>
    </source>
</evidence>
<comment type="function">
    <text evidence="6">HflC and HflK could regulate a protease.</text>
</comment>
<dbReference type="GO" id="GO:0008233">
    <property type="term" value="F:peptidase activity"/>
    <property type="evidence" value="ECO:0007669"/>
    <property type="project" value="UniProtKB-KW"/>
</dbReference>
<dbReference type="InterPro" id="IPR036013">
    <property type="entry name" value="Band_7/SPFH_dom_sf"/>
</dbReference>
<feature type="compositionally biased region" description="Low complexity" evidence="7">
    <location>
        <begin position="293"/>
        <end position="306"/>
    </location>
</feature>